<reference evidence="1" key="2">
    <citation type="journal article" date="2015" name="Fish Shellfish Immunol.">
        <title>Early steps in the European eel (Anguilla anguilla)-Vibrio vulnificus interaction in the gills: Role of the RtxA13 toxin.</title>
        <authorList>
            <person name="Callol A."/>
            <person name="Pajuelo D."/>
            <person name="Ebbesson L."/>
            <person name="Teles M."/>
            <person name="MacKenzie S."/>
            <person name="Amaro C."/>
        </authorList>
    </citation>
    <scope>NUCLEOTIDE SEQUENCE</scope>
</reference>
<name>A0A0E9WTA2_ANGAN</name>
<reference evidence="1" key="1">
    <citation type="submission" date="2014-11" db="EMBL/GenBank/DDBJ databases">
        <authorList>
            <person name="Amaro Gonzalez C."/>
        </authorList>
    </citation>
    <scope>NUCLEOTIDE SEQUENCE</scope>
</reference>
<dbReference type="EMBL" id="GBXM01015832">
    <property type="protein sequence ID" value="JAH92745.1"/>
    <property type="molecule type" value="Transcribed_RNA"/>
</dbReference>
<sequence>MGRHILCGLGVAVAGKMRKREISRVRGFIVWTYEVVYEFCLLKWGENVQKFMF</sequence>
<evidence type="ECO:0000313" key="1">
    <source>
        <dbReference type="EMBL" id="JAH92745.1"/>
    </source>
</evidence>
<proteinExistence type="predicted"/>
<protein>
    <submittedName>
        <fullName evidence="1">Uncharacterized protein</fullName>
    </submittedName>
</protein>
<organism evidence="1">
    <name type="scientific">Anguilla anguilla</name>
    <name type="common">European freshwater eel</name>
    <name type="synonym">Muraena anguilla</name>
    <dbReference type="NCBI Taxonomy" id="7936"/>
    <lineage>
        <taxon>Eukaryota</taxon>
        <taxon>Metazoa</taxon>
        <taxon>Chordata</taxon>
        <taxon>Craniata</taxon>
        <taxon>Vertebrata</taxon>
        <taxon>Euteleostomi</taxon>
        <taxon>Actinopterygii</taxon>
        <taxon>Neopterygii</taxon>
        <taxon>Teleostei</taxon>
        <taxon>Anguilliformes</taxon>
        <taxon>Anguillidae</taxon>
        <taxon>Anguilla</taxon>
    </lineage>
</organism>
<accession>A0A0E9WTA2</accession>
<dbReference type="AlphaFoldDB" id="A0A0E9WTA2"/>